<dbReference type="InterPro" id="IPR025110">
    <property type="entry name" value="AMP-bd_C"/>
</dbReference>
<sequence length="570" mass="62573">MAVDQVPKFPNDPMLVQLLRAAGHVSGTETIVCDVGGCEKTYLQLLADILKTRDILRERLPQSAYDERNILRDGYQYVGILSRTGYEFLVAFFAIRAIGGVCMPLSSGVLPEEAQFFLAKAKSICVLAGKDRAEKAAEIHATVAEKGHTPHFAAIPISSDAAPLGDIRVIIDHGLEMNPNGPGFVIFTSGTTGIPKGVVLPRRCLVPSDNFVPGCAVVTHRPVHWIGGASSMLSAVLTGKRLHHLGEMAKPELVLAAFRDHRITHCSFTPTLLRKLRETMTGQTGRLSEEKRTEYSRCFRHLSVLRSVSGTVDRSTLGFWADLTRLPFQNAYGGTEMGCSAIESMTTTEGVIGTPIPGVKVKLSEGDRGEIRIKSPGMMICYLDDEKLTQSALDEEGYYKSGDLAELRDGEYVFTGRSSTDFVLFRGYRIPTLTVENSLLELPYIAEACAVAVPHKEALQLCGAVIRLRKNCAVPSETITLSKIRSDLRANLPQYMLPILLRILKDGEDFSRTVSGKFIKPKVLKESFGTTEWFLVNDLPTGVEYCGSTVPMIIEAETKPWDWSGIQCAD</sequence>
<dbReference type="GO" id="GO:0006631">
    <property type="term" value="P:fatty acid metabolic process"/>
    <property type="evidence" value="ECO:0007669"/>
    <property type="project" value="TreeGrafter"/>
</dbReference>
<dbReference type="InterPro" id="IPR045851">
    <property type="entry name" value="AMP-bd_C_sf"/>
</dbReference>
<dbReference type="SUPFAM" id="SSF56801">
    <property type="entry name" value="Acetyl-CoA synthetase-like"/>
    <property type="match status" value="1"/>
</dbReference>
<dbReference type="CDD" id="cd04433">
    <property type="entry name" value="AFD_class_I"/>
    <property type="match status" value="1"/>
</dbReference>
<dbReference type="PANTHER" id="PTHR43201:SF8">
    <property type="entry name" value="ACYL-COA SYNTHETASE FAMILY MEMBER 3"/>
    <property type="match status" value="1"/>
</dbReference>
<organism evidence="4 5">
    <name type="scientific">Dactylonectria macrodidyma</name>
    <dbReference type="NCBI Taxonomy" id="307937"/>
    <lineage>
        <taxon>Eukaryota</taxon>
        <taxon>Fungi</taxon>
        <taxon>Dikarya</taxon>
        <taxon>Ascomycota</taxon>
        <taxon>Pezizomycotina</taxon>
        <taxon>Sordariomycetes</taxon>
        <taxon>Hypocreomycetidae</taxon>
        <taxon>Hypocreales</taxon>
        <taxon>Nectriaceae</taxon>
        <taxon>Dactylonectria</taxon>
    </lineage>
</organism>
<reference evidence="4" key="1">
    <citation type="journal article" date="2021" name="Nat. Commun.">
        <title>Genetic determinants of endophytism in the Arabidopsis root mycobiome.</title>
        <authorList>
            <person name="Mesny F."/>
            <person name="Miyauchi S."/>
            <person name="Thiergart T."/>
            <person name="Pickel B."/>
            <person name="Atanasova L."/>
            <person name="Karlsson M."/>
            <person name="Huettel B."/>
            <person name="Barry K.W."/>
            <person name="Haridas S."/>
            <person name="Chen C."/>
            <person name="Bauer D."/>
            <person name="Andreopoulos W."/>
            <person name="Pangilinan J."/>
            <person name="LaButti K."/>
            <person name="Riley R."/>
            <person name="Lipzen A."/>
            <person name="Clum A."/>
            <person name="Drula E."/>
            <person name="Henrissat B."/>
            <person name="Kohler A."/>
            <person name="Grigoriev I.V."/>
            <person name="Martin F.M."/>
            <person name="Hacquard S."/>
        </authorList>
    </citation>
    <scope>NUCLEOTIDE SEQUENCE</scope>
    <source>
        <strain evidence="4">MPI-CAGE-AT-0147</strain>
    </source>
</reference>
<dbReference type="Pfam" id="PF13193">
    <property type="entry name" value="AMP-binding_C"/>
    <property type="match status" value="1"/>
</dbReference>
<proteinExistence type="inferred from homology"/>
<evidence type="ECO:0000259" key="3">
    <source>
        <dbReference type="Pfam" id="PF13193"/>
    </source>
</evidence>
<keyword evidence="5" id="KW-1185">Reference proteome</keyword>
<dbReference type="GO" id="GO:0031956">
    <property type="term" value="F:medium-chain fatty acid-CoA ligase activity"/>
    <property type="evidence" value="ECO:0007669"/>
    <property type="project" value="TreeGrafter"/>
</dbReference>
<dbReference type="AlphaFoldDB" id="A0A9P9E0W0"/>
<evidence type="ECO:0000256" key="1">
    <source>
        <dbReference type="ARBA" id="ARBA00006432"/>
    </source>
</evidence>
<feature type="domain" description="AMP-dependent synthetase/ligase" evidence="2">
    <location>
        <begin position="77"/>
        <end position="383"/>
    </location>
</feature>
<feature type="domain" description="AMP-binding enzyme C-terminal" evidence="3">
    <location>
        <begin position="435"/>
        <end position="517"/>
    </location>
</feature>
<accession>A0A9P9E0W0</accession>
<protein>
    <submittedName>
        <fullName evidence="4">Uncharacterized protein</fullName>
    </submittedName>
</protein>
<evidence type="ECO:0000313" key="4">
    <source>
        <dbReference type="EMBL" id="KAH7128998.1"/>
    </source>
</evidence>
<name>A0A9P9E0W0_9HYPO</name>
<dbReference type="Proteomes" id="UP000738349">
    <property type="component" value="Unassembled WGS sequence"/>
</dbReference>
<dbReference type="PROSITE" id="PS00455">
    <property type="entry name" value="AMP_BINDING"/>
    <property type="match status" value="1"/>
</dbReference>
<dbReference type="OrthoDB" id="6614653at2759"/>
<evidence type="ECO:0000259" key="2">
    <source>
        <dbReference type="Pfam" id="PF00501"/>
    </source>
</evidence>
<dbReference type="InterPro" id="IPR042099">
    <property type="entry name" value="ANL_N_sf"/>
</dbReference>
<dbReference type="Gene3D" id="3.40.50.12780">
    <property type="entry name" value="N-terminal domain of ligase-like"/>
    <property type="match status" value="1"/>
</dbReference>
<comment type="similarity">
    <text evidence="1">Belongs to the ATP-dependent AMP-binding enzyme family.</text>
</comment>
<comment type="caution">
    <text evidence="4">The sequence shown here is derived from an EMBL/GenBank/DDBJ whole genome shotgun (WGS) entry which is preliminary data.</text>
</comment>
<dbReference type="InterPro" id="IPR000873">
    <property type="entry name" value="AMP-dep_synth/lig_dom"/>
</dbReference>
<dbReference type="InterPro" id="IPR020845">
    <property type="entry name" value="AMP-binding_CS"/>
</dbReference>
<dbReference type="Gene3D" id="3.30.300.30">
    <property type="match status" value="1"/>
</dbReference>
<gene>
    <name evidence="4" type="ORF">EDB81DRAFT_808572</name>
</gene>
<dbReference type="Pfam" id="PF00501">
    <property type="entry name" value="AMP-binding"/>
    <property type="match status" value="1"/>
</dbReference>
<dbReference type="EMBL" id="JAGMUV010000018">
    <property type="protein sequence ID" value="KAH7128998.1"/>
    <property type="molecule type" value="Genomic_DNA"/>
</dbReference>
<evidence type="ECO:0000313" key="5">
    <source>
        <dbReference type="Proteomes" id="UP000738349"/>
    </source>
</evidence>
<dbReference type="PANTHER" id="PTHR43201">
    <property type="entry name" value="ACYL-COA SYNTHETASE"/>
    <property type="match status" value="1"/>
</dbReference>